<organism evidence="9 10">
    <name type="scientific">Trifolium pratense</name>
    <name type="common">Red clover</name>
    <dbReference type="NCBI Taxonomy" id="57577"/>
    <lineage>
        <taxon>Eukaryota</taxon>
        <taxon>Viridiplantae</taxon>
        <taxon>Streptophyta</taxon>
        <taxon>Embryophyta</taxon>
        <taxon>Tracheophyta</taxon>
        <taxon>Spermatophyta</taxon>
        <taxon>Magnoliopsida</taxon>
        <taxon>eudicotyledons</taxon>
        <taxon>Gunneridae</taxon>
        <taxon>Pentapetalae</taxon>
        <taxon>rosids</taxon>
        <taxon>fabids</taxon>
        <taxon>Fabales</taxon>
        <taxon>Fabaceae</taxon>
        <taxon>Papilionoideae</taxon>
        <taxon>50 kb inversion clade</taxon>
        <taxon>NPAAA clade</taxon>
        <taxon>Hologalegina</taxon>
        <taxon>IRL clade</taxon>
        <taxon>Trifolieae</taxon>
        <taxon>Trifolium</taxon>
    </lineage>
</organism>
<keyword evidence="7 8" id="KW-0472">Membrane</keyword>
<feature type="transmembrane region" description="Helical" evidence="8">
    <location>
        <begin position="40"/>
        <end position="58"/>
    </location>
</feature>
<evidence type="ECO:0000313" key="9">
    <source>
        <dbReference type="EMBL" id="PNX56287.1"/>
    </source>
</evidence>
<evidence type="ECO:0000313" key="10">
    <source>
        <dbReference type="Proteomes" id="UP000236291"/>
    </source>
</evidence>
<evidence type="ECO:0000256" key="3">
    <source>
        <dbReference type="ARBA" id="ARBA00022597"/>
    </source>
</evidence>
<evidence type="ECO:0000256" key="4">
    <source>
        <dbReference type="ARBA" id="ARBA00022692"/>
    </source>
</evidence>
<evidence type="ECO:0000256" key="8">
    <source>
        <dbReference type="SAM" id="Phobius"/>
    </source>
</evidence>
<comment type="caution">
    <text evidence="9">The sequence shown here is derived from an EMBL/GenBank/DDBJ whole genome shotgun (WGS) entry which is preliminary data.</text>
</comment>
<keyword evidence="2" id="KW-0813">Transport</keyword>
<evidence type="ECO:0000256" key="1">
    <source>
        <dbReference type="ARBA" id="ARBA00004141"/>
    </source>
</evidence>
<protein>
    <submittedName>
        <fullName evidence="9">Sucrose transport protein SUC2-like</fullName>
    </submittedName>
</protein>
<dbReference type="PANTHER" id="PTHR19432:SF89">
    <property type="entry name" value="SUCROSE_H+ SYMPORTER, PLANT, MAJOR FACILITATOR SUPERFAMILY DOMAIN-CONTAINING PROTEIN-RELATED"/>
    <property type="match status" value="1"/>
</dbReference>
<dbReference type="STRING" id="57577.A0A2K3JQH3"/>
<reference evidence="9 10" key="2">
    <citation type="journal article" date="2017" name="Front. Plant Sci.">
        <title>Gene Classification and Mining of Molecular Markers Useful in Red Clover (Trifolium pratense) Breeding.</title>
        <authorList>
            <person name="Istvanek J."/>
            <person name="Dluhosova J."/>
            <person name="Dluhos P."/>
            <person name="Patkova L."/>
            <person name="Nedelnik J."/>
            <person name="Repkova J."/>
        </authorList>
    </citation>
    <scope>NUCLEOTIDE SEQUENCE [LARGE SCALE GENOMIC DNA]</scope>
    <source>
        <strain evidence="10">cv. Tatra</strain>
        <tissue evidence="9">Young leaves</tissue>
    </source>
</reference>
<keyword evidence="5" id="KW-0769">Symport</keyword>
<dbReference type="GO" id="GO:0008506">
    <property type="term" value="F:sucrose:proton symporter activity"/>
    <property type="evidence" value="ECO:0007669"/>
    <property type="project" value="TreeGrafter"/>
</dbReference>
<name>A0A2K3JQH3_TRIPR</name>
<keyword evidence="6 8" id="KW-1133">Transmembrane helix</keyword>
<evidence type="ECO:0000256" key="2">
    <source>
        <dbReference type="ARBA" id="ARBA00022448"/>
    </source>
</evidence>
<dbReference type="EMBL" id="ASHM01118984">
    <property type="protein sequence ID" value="PNX56287.1"/>
    <property type="molecule type" value="Genomic_DNA"/>
</dbReference>
<evidence type="ECO:0000256" key="6">
    <source>
        <dbReference type="ARBA" id="ARBA00022989"/>
    </source>
</evidence>
<accession>A0A2K3JQH3</accession>
<keyword evidence="3" id="KW-0762">Sugar transport</keyword>
<dbReference type="GO" id="GO:0005773">
    <property type="term" value="C:vacuole"/>
    <property type="evidence" value="ECO:0007669"/>
    <property type="project" value="TreeGrafter"/>
</dbReference>
<proteinExistence type="predicted"/>
<evidence type="ECO:0000256" key="5">
    <source>
        <dbReference type="ARBA" id="ARBA00022847"/>
    </source>
</evidence>
<evidence type="ECO:0000256" key="7">
    <source>
        <dbReference type="ARBA" id="ARBA00023136"/>
    </source>
</evidence>
<sequence>MAIGNILGYLAGAYENLHKLFPFMETRACNAFCADLKVWFFFWVLLFIILSTFTLLYVEDIPVTSPESKSQVSCLLRQLGWCIQWIAEINVDADGSNGNQPGCLVPILPLRHGLD</sequence>
<gene>
    <name evidence="9" type="ORF">L195_g058133</name>
</gene>
<keyword evidence="4 8" id="KW-0812">Transmembrane</keyword>
<dbReference type="AlphaFoldDB" id="A0A2K3JQH3"/>
<dbReference type="GO" id="GO:0005886">
    <property type="term" value="C:plasma membrane"/>
    <property type="evidence" value="ECO:0007669"/>
    <property type="project" value="TreeGrafter"/>
</dbReference>
<dbReference type="PANTHER" id="PTHR19432">
    <property type="entry name" value="SUGAR TRANSPORTER"/>
    <property type="match status" value="1"/>
</dbReference>
<reference evidence="9 10" key="1">
    <citation type="journal article" date="2014" name="Am. J. Bot.">
        <title>Genome assembly and annotation for red clover (Trifolium pratense; Fabaceae).</title>
        <authorList>
            <person name="Istvanek J."/>
            <person name="Jaros M."/>
            <person name="Krenek A."/>
            <person name="Repkova J."/>
        </authorList>
    </citation>
    <scope>NUCLEOTIDE SEQUENCE [LARGE SCALE GENOMIC DNA]</scope>
    <source>
        <strain evidence="10">cv. Tatra</strain>
        <tissue evidence="9">Young leaves</tissue>
    </source>
</reference>
<dbReference type="Proteomes" id="UP000236291">
    <property type="component" value="Unassembled WGS sequence"/>
</dbReference>
<comment type="subcellular location">
    <subcellularLocation>
        <location evidence="1">Membrane</location>
        <topology evidence="1">Multi-pass membrane protein</topology>
    </subcellularLocation>
</comment>